<dbReference type="NCBIfam" id="TIGR02595">
    <property type="entry name" value="PEP_CTERM"/>
    <property type="match status" value="1"/>
</dbReference>
<sequence>MRGRRCAACILFLLALGPPAEAGPLGFADVVLDYFDSGAGPLAGPYGGTFPDGPGFPIPVSLDVVLGDDPGPTGFTDFLSLPMGSYITVGFTDEVIFDGVGDDVFIREVGASGERAEVYVSPDGVTFTLLGIAQDDVTTALDLAAIGYTDFVRAVKIVGLDNFGGSPGFDVVSVQGLPQSVSPSVPEPGSLALLAIAGLGFAAVGSARRLREVGRIGATSR</sequence>
<dbReference type="RefSeq" id="WP_277861290.1">
    <property type="nucleotide sequence ID" value="NZ_JARRAG010000002.1"/>
</dbReference>
<evidence type="ECO:0000259" key="2">
    <source>
        <dbReference type="Pfam" id="PF07589"/>
    </source>
</evidence>
<keyword evidence="1" id="KW-0732">Signal</keyword>
<protein>
    <submittedName>
        <fullName evidence="3">PEP-CTERM sorting domain-containing protein</fullName>
    </submittedName>
</protein>
<reference evidence="3 4" key="1">
    <citation type="submission" date="2023-03" db="EMBL/GenBank/DDBJ databases">
        <title>Paludisphaera mucosa sp. nov. a novel planctomycete from northern fen.</title>
        <authorList>
            <person name="Ivanova A."/>
        </authorList>
    </citation>
    <scope>NUCLEOTIDE SEQUENCE [LARGE SCALE GENOMIC DNA]</scope>
    <source>
        <strain evidence="3 4">Pla2</strain>
    </source>
</reference>
<comment type="caution">
    <text evidence="3">The sequence shown here is derived from an EMBL/GenBank/DDBJ whole genome shotgun (WGS) entry which is preliminary data.</text>
</comment>
<accession>A0ABT6FBW7</accession>
<dbReference type="Proteomes" id="UP001216907">
    <property type="component" value="Unassembled WGS sequence"/>
</dbReference>
<dbReference type="Pfam" id="PF07589">
    <property type="entry name" value="PEP-CTERM"/>
    <property type="match status" value="1"/>
</dbReference>
<organism evidence="3 4">
    <name type="scientific">Paludisphaera mucosa</name>
    <dbReference type="NCBI Taxonomy" id="3030827"/>
    <lineage>
        <taxon>Bacteria</taxon>
        <taxon>Pseudomonadati</taxon>
        <taxon>Planctomycetota</taxon>
        <taxon>Planctomycetia</taxon>
        <taxon>Isosphaerales</taxon>
        <taxon>Isosphaeraceae</taxon>
        <taxon>Paludisphaera</taxon>
    </lineage>
</organism>
<keyword evidence="4" id="KW-1185">Reference proteome</keyword>
<evidence type="ECO:0000256" key="1">
    <source>
        <dbReference type="SAM" id="SignalP"/>
    </source>
</evidence>
<feature type="chain" id="PRO_5045447982" evidence="1">
    <location>
        <begin position="23"/>
        <end position="221"/>
    </location>
</feature>
<evidence type="ECO:0000313" key="4">
    <source>
        <dbReference type="Proteomes" id="UP001216907"/>
    </source>
</evidence>
<feature type="signal peptide" evidence="1">
    <location>
        <begin position="1"/>
        <end position="22"/>
    </location>
</feature>
<evidence type="ECO:0000313" key="3">
    <source>
        <dbReference type="EMBL" id="MDG3004939.1"/>
    </source>
</evidence>
<name>A0ABT6FBW7_9BACT</name>
<feature type="domain" description="Ice-binding protein C-terminal" evidence="2">
    <location>
        <begin position="184"/>
        <end position="209"/>
    </location>
</feature>
<gene>
    <name evidence="3" type="ORF">PZE19_14220</name>
</gene>
<dbReference type="InterPro" id="IPR013424">
    <property type="entry name" value="Ice-binding_C"/>
</dbReference>
<dbReference type="EMBL" id="JARRAG010000002">
    <property type="protein sequence ID" value="MDG3004939.1"/>
    <property type="molecule type" value="Genomic_DNA"/>
</dbReference>
<proteinExistence type="predicted"/>